<feature type="region of interest" description="Disordered" evidence="1">
    <location>
        <begin position="293"/>
        <end position="314"/>
    </location>
</feature>
<feature type="transmembrane region" description="Helical" evidence="2">
    <location>
        <begin position="258"/>
        <end position="280"/>
    </location>
</feature>
<gene>
    <name evidence="4" type="ORF">CYCCA115_LOCUS16211</name>
</gene>
<dbReference type="EMBL" id="CAKOGP040001914">
    <property type="protein sequence ID" value="CAJ1956393.1"/>
    <property type="molecule type" value="Genomic_DNA"/>
</dbReference>
<feature type="region of interest" description="Disordered" evidence="1">
    <location>
        <begin position="1"/>
        <end position="245"/>
    </location>
</feature>
<keyword evidence="2" id="KW-0472">Membrane</keyword>
<evidence type="ECO:0000259" key="3">
    <source>
        <dbReference type="PROSITE" id="PS50927"/>
    </source>
</evidence>
<evidence type="ECO:0000313" key="4">
    <source>
        <dbReference type="EMBL" id="CAJ1956393.1"/>
    </source>
</evidence>
<proteinExistence type="predicted"/>
<keyword evidence="2" id="KW-1133">Transmembrane helix</keyword>
<dbReference type="Proteomes" id="UP001295423">
    <property type="component" value="Unassembled WGS sequence"/>
</dbReference>
<name>A0AAD2PVN5_9STRA</name>
<feature type="region of interest" description="Disordered" evidence="1">
    <location>
        <begin position="466"/>
        <end position="502"/>
    </location>
</feature>
<dbReference type="AlphaFoldDB" id="A0AAD2PVN5"/>
<dbReference type="InterPro" id="IPR018946">
    <property type="entry name" value="PhoD-like_MPP"/>
</dbReference>
<dbReference type="InterPro" id="IPR038607">
    <property type="entry name" value="PhoD-like_sf"/>
</dbReference>
<evidence type="ECO:0000313" key="5">
    <source>
        <dbReference type="Proteomes" id="UP001295423"/>
    </source>
</evidence>
<dbReference type="InterPro" id="IPR036426">
    <property type="entry name" value="Bulb-type_lectin_dom_sf"/>
</dbReference>
<feature type="compositionally biased region" description="Low complexity" evidence="1">
    <location>
        <begin position="161"/>
        <end position="170"/>
    </location>
</feature>
<evidence type="ECO:0000256" key="1">
    <source>
        <dbReference type="SAM" id="MobiDB-lite"/>
    </source>
</evidence>
<dbReference type="SUPFAM" id="SSF51110">
    <property type="entry name" value="alpha-D-mannose-specific plant lectins"/>
    <property type="match status" value="1"/>
</dbReference>
<sequence length="938" mass="107295">MSEQQCPPGSRFDCTPSLPAQRQPPRNPTNDTRTGNHRGTAARSPEAQQQQQEGEPAWWNPLEGVWNAFMEEPQEAELQQQRQQQQMQLQKLQKRKERMEQQRLEHHRKLQMKTQYNDRQQMDGILREDAQHHHEWMVPPPQMEQDDHRARGLSPHRSQPRQRPLQARPPVGGAFEKDGFYRESNKPRQQQQHLSPKRSPLRPSRQQQHLSPKRSPLRPPRSPLRNQHSPVRSPPPPPEKPSTSGMWYFFYGTEKRRLNFWTILSILMLAPPIFLGGYYAGHGLESNPRTWVAGNGGSNGNDGGDLPGPGGPDPFRPTLPPYVYETNIFMTQDEVLKEDERLFLTSTNQGVHLKQEVNGNLVLYNRDKTVLWHSGVIRAKATSKQSYSTTLQGDGNLVTHSTIYDATQRMWSTQVEWSSASESLHHGEYTLMLTPKADGLMIIRRMDSDIMWSTVPVELEASPTATPSVMPVQTARPTRPPVDYPTPNPTMYPTKTPTLRPTDYPTMAPSPRPTMFPWPATVPQSQVYSLESGPLVGHTTHNSCKFWAFLGRAVPMQLIYWPNGGSVDYQTSMQTVTLYPDAESNGAAIETIQGLLPDTVYLYEVRISNEWISQGHFKTAPMPKQATQFKYLLASCMNVKSNDGGYRNQPVWNEALDKGVDFAMLPGDTVYLANNDWTVEGEMIYDRIWYRNLQQRAEVHFARLIKTVPTYAIWDDHDYGKNNAEHRQKGKENSLQAWGHLWPNPYQGSAKGAGNYYSYSWGDVDFFVLDCRWYRNSYNGTLFGDPQLEWLEEELIASEAKFKIIVSGSDVMEKSMTRDLKDIGRIVARNSVSGVLFNSGDIHRNEFKVQDIEGWPYRVHQLTSSGIARVWRRNFAIINVDTGLSDPEIKSEFYAADSRQQFTTWSNDPNLECGEDAENESRQAKCTQRIRLSDLTPR</sequence>
<dbReference type="PANTHER" id="PTHR33987:SF1">
    <property type="entry name" value="CALCINEURIN-LIKE METALLO-PHOSPHOESTERASE SUPERFAMILY PROTEIN"/>
    <property type="match status" value="1"/>
</dbReference>
<feature type="compositionally biased region" description="Gly residues" evidence="1">
    <location>
        <begin position="294"/>
        <end position="308"/>
    </location>
</feature>
<dbReference type="PANTHER" id="PTHR33987">
    <property type="entry name" value="CALCINEURIN-LIKE METALLO-PHOSPHOESTERASE SUPERFAMILY PROTEIN"/>
    <property type="match status" value="1"/>
</dbReference>
<accession>A0AAD2PVN5</accession>
<feature type="compositionally biased region" description="Low complexity" evidence="1">
    <location>
        <begin position="76"/>
        <end position="91"/>
    </location>
</feature>
<feature type="compositionally biased region" description="Basic and acidic residues" evidence="1">
    <location>
        <begin position="125"/>
        <end position="136"/>
    </location>
</feature>
<dbReference type="SUPFAM" id="SSF56300">
    <property type="entry name" value="Metallo-dependent phosphatases"/>
    <property type="match status" value="1"/>
</dbReference>
<feature type="compositionally biased region" description="Basic and acidic residues" evidence="1">
    <location>
        <begin position="175"/>
        <end position="186"/>
    </location>
</feature>
<dbReference type="Gene3D" id="2.90.10.10">
    <property type="entry name" value="Bulb-type lectin domain"/>
    <property type="match status" value="1"/>
</dbReference>
<dbReference type="InterPro" id="IPR029052">
    <property type="entry name" value="Metallo-depent_PP-like"/>
</dbReference>
<feature type="domain" description="Bulb-type lectin" evidence="3">
    <location>
        <begin position="327"/>
        <end position="456"/>
    </location>
</feature>
<dbReference type="Pfam" id="PF09423">
    <property type="entry name" value="PhoD"/>
    <property type="match status" value="1"/>
</dbReference>
<dbReference type="PROSITE" id="PS50927">
    <property type="entry name" value="BULB_LECTIN"/>
    <property type="match status" value="1"/>
</dbReference>
<reference evidence="4" key="1">
    <citation type="submission" date="2023-08" db="EMBL/GenBank/DDBJ databases">
        <authorList>
            <person name="Audoor S."/>
            <person name="Bilcke G."/>
        </authorList>
    </citation>
    <scope>NUCLEOTIDE SEQUENCE</scope>
</reference>
<organism evidence="4 5">
    <name type="scientific">Cylindrotheca closterium</name>
    <dbReference type="NCBI Taxonomy" id="2856"/>
    <lineage>
        <taxon>Eukaryota</taxon>
        <taxon>Sar</taxon>
        <taxon>Stramenopiles</taxon>
        <taxon>Ochrophyta</taxon>
        <taxon>Bacillariophyta</taxon>
        <taxon>Bacillariophyceae</taxon>
        <taxon>Bacillariophycidae</taxon>
        <taxon>Bacillariales</taxon>
        <taxon>Bacillariaceae</taxon>
        <taxon>Cylindrotheca</taxon>
    </lineage>
</organism>
<comment type="caution">
    <text evidence="4">The sequence shown here is derived from an EMBL/GenBank/DDBJ whole genome shotgun (WGS) entry which is preliminary data.</text>
</comment>
<evidence type="ECO:0000256" key="2">
    <source>
        <dbReference type="SAM" id="Phobius"/>
    </source>
</evidence>
<dbReference type="InterPro" id="IPR001480">
    <property type="entry name" value="Bulb-type_lectin_dom"/>
</dbReference>
<keyword evidence="2" id="KW-0812">Transmembrane</keyword>
<feature type="compositionally biased region" description="Pro residues" evidence="1">
    <location>
        <begin position="478"/>
        <end position="490"/>
    </location>
</feature>
<keyword evidence="5" id="KW-1185">Reference proteome</keyword>
<protein>
    <recommendedName>
        <fullName evidence="3">Bulb-type lectin domain-containing protein</fullName>
    </recommendedName>
</protein>
<dbReference type="Gene3D" id="3.60.21.70">
    <property type="entry name" value="PhoD-like phosphatase"/>
    <property type="match status" value="1"/>
</dbReference>